<feature type="region of interest" description="Disordered" evidence="1">
    <location>
        <begin position="1"/>
        <end position="49"/>
    </location>
</feature>
<protein>
    <submittedName>
        <fullName evidence="2">Uncharacterized protein</fullName>
    </submittedName>
</protein>
<reference evidence="2 3" key="1">
    <citation type="journal article" date="2012" name="Science">
        <title>The Paleozoic origin of enzymatic lignin decomposition reconstructed from 31 fungal genomes.</title>
        <authorList>
            <person name="Floudas D."/>
            <person name="Binder M."/>
            <person name="Riley R."/>
            <person name="Barry K."/>
            <person name="Blanchette R.A."/>
            <person name="Henrissat B."/>
            <person name="Martinez A.T."/>
            <person name="Otillar R."/>
            <person name="Spatafora J.W."/>
            <person name="Yadav J.S."/>
            <person name="Aerts A."/>
            <person name="Benoit I."/>
            <person name="Boyd A."/>
            <person name="Carlson A."/>
            <person name="Copeland A."/>
            <person name="Coutinho P.M."/>
            <person name="de Vries R.P."/>
            <person name="Ferreira P."/>
            <person name="Findley K."/>
            <person name="Foster B."/>
            <person name="Gaskell J."/>
            <person name="Glotzer D."/>
            <person name="Gorecki P."/>
            <person name="Heitman J."/>
            <person name="Hesse C."/>
            <person name="Hori C."/>
            <person name="Igarashi K."/>
            <person name="Jurgens J.A."/>
            <person name="Kallen N."/>
            <person name="Kersten P."/>
            <person name="Kohler A."/>
            <person name="Kuees U."/>
            <person name="Kumar T.K.A."/>
            <person name="Kuo A."/>
            <person name="LaButti K."/>
            <person name="Larrondo L.F."/>
            <person name="Lindquist E."/>
            <person name="Ling A."/>
            <person name="Lombard V."/>
            <person name="Lucas S."/>
            <person name="Lundell T."/>
            <person name="Martin R."/>
            <person name="McLaughlin D.J."/>
            <person name="Morgenstern I."/>
            <person name="Morin E."/>
            <person name="Murat C."/>
            <person name="Nagy L.G."/>
            <person name="Nolan M."/>
            <person name="Ohm R.A."/>
            <person name="Patyshakuliyeva A."/>
            <person name="Rokas A."/>
            <person name="Ruiz-Duenas F.J."/>
            <person name="Sabat G."/>
            <person name="Salamov A."/>
            <person name="Samejima M."/>
            <person name="Schmutz J."/>
            <person name="Slot J.C."/>
            <person name="St John F."/>
            <person name="Stenlid J."/>
            <person name="Sun H."/>
            <person name="Sun S."/>
            <person name="Syed K."/>
            <person name="Tsang A."/>
            <person name="Wiebenga A."/>
            <person name="Young D."/>
            <person name="Pisabarro A."/>
            <person name="Eastwood D.C."/>
            <person name="Martin F."/>
            <person name="Cullen D."/>
            <person name="Grigoriev I.V."/>
            <person name="Hibbett D.S."/>
        </authorList>
    </citation>
    <scope>NUCLEOTIDE SEQUENCE [LARGE SCALE GENOMIC DNA]</scope>
    <source>
        <strain evidence="2 3">ATCC 11539</strain>
    </source>
</reference>
<evidence type="ECO:0000256" key="1">
    <source>
        <dbReference type="SAM" id="MobiDB-lite"/>
    </source>
</evidence>
<proteinExistence type="predicted"/>
<dbReference type="EMBL" id="KB469305">
    <property type="protein sequence ID" value="EPQ53509.1"/>
    <property type="molecule type" value="Genomic_DNA"/>
</dbReference>
<gene>
    <name evidence="2" type="ORF">GLOTRDRAFT_111686</name>
</gene>
<dbReference type="GeneID" id="19299427"/>
<keyword evidence="3" id="KW-1185">Reference proteome</keyword>
<dbReference type="Proteomes" id="UP000030669">
    <property type="component" value="Unassembled WGS sequence"/>
</dbReference>
<accession>S7RLH5</accession>
<name>S7RLH5_GLOTA</name>
<dbReference type="HOGENOM" id="CLU_2794181_0_0_1"/>
<dbReference type="RefSeq" id="XP_007867839.1">
    <property type="nucleotide sequence ID" value="XM_007869648.1"/>
</dbReference>
<evidence type="ECO:0000313" key="3">
    <source>
        <dbReference type="Proteomes" id="UP000030669"/>
    </source>
</evidence>
<evidence type="ECO:0000313" key="2">
    <source>
        <dbReference type="EMBL" id="EPQ53509.1"/>
    </source>
</evidence>
<organism evidence="2 3">
    <name type="scientific">Gloeophyllum trabeum (strain ATCC 11539 / FP-39264 / Madison 617)</name>
    <name type="common">Brown rot fungus</name>
    <dbReference type="NCBI Taxonomy" id="670483"/>
    <lineage>
        <taxon>Eukaryota</taxon>
        <taxon>Fungi</taxon>
        <taxon>Dikarya</taxon>
        <taxon>Basidiomycota</taxon>
        <taxon>Agaricomycotina</taxon>
        <taxon>Agaricomycetes</taxon>
        <taxon>Gloeophyllales</taxon>
        <taxon>Gloeophyllaceae</taxon>
        <taxon>Gloeophyllum</taxon>
    </lineage>
</organism>
<sequence length="68" mass="8041">MRHEDTSRVRPNHSIRKDEVSVKAQGWEGAPEEVQDIDDTLHTENEPQTMPVERRLLRKLLQQPSRRL</sequence>
<dbReference type="AlphaFoldDB" id="S7RLH5"/>
<dbReference type="KEGG" id="gtr:GLOTRDRAFT_111686"/>